<dbReference type="WBParaSite" id="ASIM_0001201901-mRNA-1">
    <property type="protein sequence ID" value="ASIM_0001201901-mRNA-1"/>
    <property type="gene ID" value="ASIM_0001201901"/>
</dbReference>
<feature type="compositionally biased region" description="Polar residues" evidence="1">
    <location>
        <begin position="484"/>
        <end position="507"/>
    </location>
</feature>
<accession>A0A0M3JUY8</accession>
<evidence type="ECO:0000313" key="3">
    <source>
        <dbReference type="EMBL" id="VDK45163.1"/>
    </source>
</evidence>
<feature type="compositionally biased region" description="Polar residues" evidence="1">
    <location>
        <begin position="852"/>
        <end position="867"/>
    </location>
</feature>
<proteinExistence type="predicted"/>
<feature type="compositionally biased region" description="Basic and acidic residues" evidence="1">
    <location>
        <begin position="841"/>
        <end position="850"/>
    </location>
</feature>
<feature type="chain" id="PRO_5043121011" evidence="2">
    <location>
        <begin position="24"/>
        <end position="992"/>
    </location>
</feature>
<gene>
    <name evidence="3" type="ORF">ASIM_LOCUS11485</name>
</gene>
<feature type="compositionally biased region" description="Low complexity" evidence="1">
    <location>
        <begin position="508"/>
        <end position="518"/>
    </location>
</feature>
<feature type="compositionally biased region" description="Basic and acidic residues" evidence="1">
    <location>
        <begin position="466"/>
        <end position="475"/>
    </location>
</feature>
<keyword evidence="4" id="KW-1185">Reference proteome</keyword>
<feature type="compositionally biased region" description="Low complexity" evidence="1">
    <location>
        <begin position="673"/>
        <end position="687"/>
    </location>
</feature>
<feature type="compositionally biased region" description="Polar residues" evidence="1">
    <location>
        <begin position="688"/>
        <end position="710"/>
    </location>
</feature>
<evidence type="ECO:0000313" key="5">
    <source>
        <dbReference type="WBParaSite" id="ASIM_0001201901-mRNA-1"/>
    </source>
</evidence>
<feature type="region of interest" description="Disordered" evidence="1">
    <location>
        <begin position="879"/>
        <end position="977"/>
    </location>
</feature>
<feature type="region of interest" description="Disordered" evidence="1">
    <location>
        <begin position="311"/>
        <end position="336"/>
    </location>
</feature>
<evidence type="ECO:0000256" key="1">
    <source>
        <dbReference type="SAM" id="MobiDB-lite"/>
    </source>
</evidence>
<feature type="region of interest" description="Disordered" evidence="1">
    <location>
        <begin position="115"/>
        <end position="169"/>
    </location>
</feature>
<organism evidence="5">
    <name type="scientific">Anisakis simplex</name>
    <name type="common">Herring worm</name>
    <dbReference type="NCBI Taxonomy" id="6269"/>
    <lineage>
        <taxon>Eukaryota</taxon>
        <taxon>Metazoa</taxon>
        <taxon>Ecdysozoa</taxon>
        <taxon>Nematoda</taxon>
        <taxon>Chromadorea</taxon>
        <taxon>Rhabditida</taxon>
        <taxon>Spirurina</taxon>
        <taxon>Ascaridomorpha</taxon>
        <taxon>Ascaridoidea</taxon>
        <taxon>Anisakidae</taxon>
        <taxon>Anisakis</taxon>
        <taxon>Anisakis simplex complex</taxon>
    </lineage>
</organism>
<evidence type="ECO:0000256" key="2">
    <source>
        <dbReference type="SAM" id="SignalP"/>
    </source>
</evidence>
<sequence length="992" mass="111481">MLIHNYICSALLIFLFHSQFASTQSQLLANPIRNTLNLWSHLLDRIVYSDSPIDQQLPYIVNDKSLPHLQPLLAPIQTSSPLPNESAIIRKSKIINEELLYRLLPPTKDQVLKLPATESSDNATVQPRTTTLSIDSQEINEPNSTFHNNDNETSNANSEQEESIENQENPFGLITSILPKEDMDNEASKLQSTEPLPETLLTYNITTQNSSFAPQTEQNQQHVDEMDGMASRIQNVTTVTAATITTLIYSSTDSTIFIDSDVNTPTDTDVPINFSPEINVQFRLKMNRKSIDTEKSPSQITVKNSETISRQKEILKPLTMDDSADESEEKESQNKLLNECNNDTICDEMRIQSGNNTMMNNNVNDANDEIISHFNGSTADEFDLTNDYINRSYDNNSKESFNETTIIKTNVISETFDDHLDVYLNNTHNNSESNLTRSSSQLEAEPTLAEVINLKHKNSSKGVSESTRDKNRSDIPDAEEDESSNNQVTNTTPTSIKSSITEHITQPTTNSSFNTSNSLDQPFPQTLPNFQPNTKPNLNLLTPINNIIDGIGPIILPLLGYTRNNPNSYYPYVKQVHGVKTYVDNKIGDDAVRNIYADDSLLGLSTAIAREILSNQARTQHADVIAQQQPSQQQYSDHEMKESVDQLESTHQSTITTHADVNDKHDNNDDNNNHNNNNGNNNEDNSNIQSSNTERQHSINTNQKDLNMIQPSRSVPVAKSMMQSVTSEASSKDLKSTLNKPVMRNARIVNRTIKYPSSKVLTYPRITLNPSRNDYQQTFAGDIHKDSALAQHQYVIEEHSRPIAKVPVMSTVEKLTPETTLATKEMNIIVPRFNIKGFPDSSKDSKRYDSQRAFNNNDGTTAEMSSDWSHQLLARETASMRDTRLPSRFYRRKSQSTDSLNTSGKLTKRDDNSYNDSHSEATRSRFINRSELLSSKQPFEHDESMLKSNDDNANTGMLSSLPKDTKTSAGFGRGRTPDATYEAMFNVQLNRS</sequence>
<feature type="compositionally biased region" description="Basic and acidic residues" evidence="1">
    <location>
        <begin position="660"/>
        <end position="672"/>
    </location>
</feature>
<dbReference type="Proteomes" id="UP000267096">
    <property type="component" value="Unassembled WGS sequence"/>
</dbReference>
<keyword evidence="2" id="KW-0732">Signal</keyword>
<feature type="compositionally biased region" description="Polar residues" evidence="1">
    <location>
        <begin position="646"/>
        <end position="659"/>
    </location>
</feature>
<reference evidence="3 4" key="2">
    <citation type="submission" date="2018-11" db="EMBL/GenBank/DDBJ databases">
        <authorList>
            <consortium name="Pathogen Informatics"/>
        </authorList>
    </citation>
    <scope>NUCLEOTIDE SEQUENCE [LARGE SCALE GENOMIC DNA]</scope>
</reference>
<feature type="signal peptide" evidence="2">
    <location>
        <begin position="1"/>
        <end position="23"/>
    </location>
</feature>
<dbReference type="EMBL" id="UYRR01031074">
    <property type="protein sequence ID" value="VDK45163.1"/>
    <property type="molecule type" value="Genomic_DNA"/>
</dbReference>
<feature type="region of interest" description="Disordered" evidence="1">
    <location>
        <begin position="451"/>
        <end position="531"/>
    </location>
</feature>
<protein>
    <submittedName>
        <fullName evidence="5">Serine/threonine-protein kinase DDB_G0282963</fullName>
    </submittedName>
</protein>
<feature type="compositionally biased region" description="Polar residues" evidence="1">
    <location>
        <begin position="117"/>
        <end position="153"/>
    </location>
</feature>
<feature type="compositionally biased region" description="Polar residues" evidence="1">
    <location>
        <begin position="925"/>
        <end position="937"/>
    </location>
</feature>
<feature type="compositionally biased region" description="Polar residues" evidence="1">
    <location>
        <begin position="896"/>
        <end position="905"/>
    </location>
</feature>
<feature type="compositionally biased region" description="Basic and acidic residues" evidence="1">
    <location>
        <begin position="938"/>
        <end position="950"/>
    </location>
</feature>
<name>A0A0M3JUY8_ANISI</name>
<dbReference type="AlphaFoldDB" id="A0A0M3JUY8"/>
<feature type="compositionally biased region" description="Polar residues" evidence="1">
    <location>
        <begin position="519"/>
        <end position="531"/>
    </location>
</feature>
<feature type="compositionally biased region" description="Basic and acidic residues" evidence="1">
    <location>
        <begin position="907"/>
        <end position="923"/>
    </location>
</feature>
<dbReference type="OrthoDB" id="5878043at2759"/>
<evidence type="ECO:0000313" key="4">
    <source>
        <dbReference type="Proteomes" id="UP000267096"/>
    </source>
</evidence>
<feature type="region of interest" description="Disordered" evidence="1">
    <location>
        <begin position="840"/>
        <end position="867"/>
    </location>
</feature>
<reference evidence="5" key="1">
    <citation type="submission" date="2017-02" db="UniProtKB">
        <authorList>
            <consortium name="WormBaseParasite"/>
        </authorList>
    </citation>
    <scope>IDENTIFICATION</scope>
</reference>
<feature type="region of interest" description="Disordered" evidence="1">
    <location>
        <begin position="624"/>
        <end position="710"/>
    </location>
</feature>